<dbReference type="EMBL" id="PDJK01000001">
    <property type="protein sequence ID" value="PFG57635.1"/>
    <property type="molecule type" value="Genomic_DNA"/>
</dbReference>
<dbReference type="Proteomes" id="UP000243542">
    <property type="component" value="Unassembled WGS sequence"/>
</dbReference>
<reference evidence="1 2" key="1">
    <citation type="submission" date="2017-10" db="EMBL/GenBank/DDBJ databases">
        <title>Sequencing the genomes of 1000 actinobacteria strains.</title>
        <authorList>
            <person name="Klenk H.-P."/>
        </authorList>
    </citation>
    <scope>NUCLEOTIDE SEQUENCE [LARGE SCALE GENOMIC DNA]</scope>
    <source>
        <strain evidence="1 2">DSM 46092</strain>
    </source>
</reference>
<protein>
    <submittedName>
        <fullName evidence="1">Uncharacterized protein</fullName>
    </submittedName>
</protein>
<organism evidence="1 2">
    <name type="scientific">Amycolatopsis sulphurea</name>
    <dbReference type="NCBI Taxonomy" id="76022"/>
    <lineage>
        <taxon>Bacteria</taxon>
        <taxon>Bacillati</taxon>
        <taxon>Actinomycetota</taxon>
        <taxon>Actinomycetes</taxon>
        <taxon>Pseudonocardiales</taxon>
        <taxon>Pseudonocardiaceae</taxon>
        <taxon>Amycolatopsis</taxon>
    </lineage>
</organism>
<gene>
    <name evidence="1" type="ORF">ATK36_1230</name>
</gene>
<evidence type="ECO:0000313" key="1">
    <source>
        <dbReference type="EMBL" id="PFG57635.1"/>
    </source>
</evidence>
<keyword evidence="2" id="KW-1185">Reference proteome</keyword>
<sequence length="201" mass="21923">MTNPGKTNATDRPSAIRQLATPDAQALAGLVSALDELQTVLTCCERLIAALARDGERDDLTVESLWTTALLSYARCFARGPLTDEDVTSTRLRGEVLEWHKVLRKLRKHYADPSRNPREQFAVGAAQDAGGHAAGIAVTSTPHAALDDTTVRQTGALAYELSGIVERRITEHQDRLRRATGSMSVAELEKLPLIEVSPERL</sequence>
<dbReference type="RefSeq" id="WP_245914363.1">
    <property type="nucleotide sequence ID" value="NZ_JBIAKZ010000047.1"/>
</dbReference>
<proteinExistence type="predicted"/>
<dbReference type="AlphaFoldDB" id="A0A2A9G4H6"/>
<name>A0A2A9G4H6_9PSEU</name>
<comment type="caution">
    <text evidence="1">The sequence shown here is derived from an EMBL/GenBank/DDBJ whole genome shotgun (WGS) entry which is preliminary data.</text>
</comment>
<evidence type="ECO:0000313" key="2">
    <source>
        <dbReference type="Proteomes" id="UP000243542"/>
    </source>
</evidence>
<accession>A0A2A9G4H6</accession>